<dbReference type="AlphaFoldDB" id="A0AAE8JLW2"/>
<dbReference type="GeneID" id="70908003"/>
<reference evidence="2 3" key="1">
    <citation type="submission" date="2016-09" db="EMBL/GenBank/DDBJ databases">
        <authorList>
            <person name="Doonan J."/>
            <person name="Pachebat J.A."/>
            <person name="Golyshin P.N."/>
            <person name="Denman S."/>
            <person name="Mcdonald J.E."/>
        </authorList>
    </citation>
    <scope>NUCLEOTIDE SEQUENCE [LARGE SCALE GENOMIC DNA]</scope>
    <source>
        <strain evidence="2 3">FRB141</strain>
    </source>
</reference>
<protein>
    <recommendedName>
        <fullName evidence="1">DNA primase/nucleoside triphosphatase C-terminal domain-containing protein</fullName>
    </recommendedName>
</protein>
<evidence type="ECO:0000313" key="2">
    <source>
        <dbReference type="EMBL" id="RLM17197.1"/>
    </source>
</evidence>
<dbReference type="RefSeq" id="WP_375153886.1">
    <property type="nucleotide sequence ID" value="NZ_CP014137.1"/>
</dbReference>
<dbReference type="KEGG" id="bgj:AWC36_14435"/>
<dbReference type="EMBL" id="MJLX01000090">
    <property type="protein sequence ID" value="RLM17197.1"/>
    <property type="molecule type" value="Genomic_DNA"/>
</dbReference>
<feature type="domain" description="DNA primase/nucleoside triphosphatase C-terminal" evidence="1">
    <location>
        <begin position="27"/>
        <end position="97"/>
    </location>
</feature>
<dbReference type="Gene3D" id="1.10.10.10">
    <property type="entry name" value="Winged helix-like DNA-binding domain superfamily/Winged helix DNA-binding domain"/>
    <property type="match status" value="1"/>
</dbReference>
<dbReference type="InterPro" id="IPR004968">
    <property type="entry name" value="DNA_primase/NTPase_C"/>
</dbReference>
<accession>A0AAE8JLW2</accession>
<dbReference type="Proteomes" id="UP000285972">
    <property type="component" value="Unassembled WGS sequence"/>
</dbReference>
<dbReference type="InterPro" id="IPR036390">
    <property type="entry name" value="WH_DNA-bd_sf"/>
</dbReference>
<organism evidence="2 3">
    <name type="scientific">Brenneria goodwinii</name>
    <dbReference type="NCBI Taxonomy" id="1109412"/>
    <lineage>
        <taxon>Bacteria</taxon>
        <taxon>Pseudomonadati</taxon>
        <taxon>Pseudomonadota</taxon>
        <taxon>Gammaproteobacteria</taxon>
        <taxon>Enterobacterales</taxon>
        <taxon>Pectobacteriaceae</taxon>
        <taxon>Brenneria</taxon>
    </lineage>
</organism>
<gene>
    <name evidence="2" type="ORF">BIY26_21295</name>
</gene>
<dbReference type="Pfam" id="PF03288">
    <property type="entry name" value="Pox_D5"/>
    <property type="match status" value="1"/>
</dbReference>
<proteinExistence type="predicted"/>
<comment type="caution">
    <text evidence="2">The sequence shown here is derived from an EMBL/GenBank/DDBJ whole genome shotgun (WGS) entry which is preliminary data.</text>
</comment>
<sequence>MESGISQLIKIIGNLFNSPQPGLYANITPRNPRKYLYHAYLSFMESYGHQKPISLTAFSKVLPNMMSEYGQVYLKGRTKQGIQTNLELKDESDTDWLPKCEMAR</sequence>
<evidence type="ECO:0000313" key="3">
    <source>
        <dbReference type="Proteomes" id="UP000285972"/>
    </source>
</evidence>
<evidence type="ECO:0000259" key="1">
    <source>
        <dbReference type="Pfam" id="PF03288"/>
    </source>
</evidence>
<dbReference type="SUPFAM" id="SSF46785">
    <property type="entry name" value="Winged helix' DNA-binding domain"/>
    <property type="match status" value="1"/>
</dbReference>
<name>A0AAE8JLW2_9GAMM</name>
<dbReference type="InterPro" id="IPR036388">
    <property type="entry name" value="WH-like_DNA-bd_sf"/>
</dbReference>